<dbReference type="FunFam" id="1.20.1280.290:FF:000003">
    <property type="entry name" value="Bidirectional sugar transporter SWEET"/>
    <property type="match status" value="1"/>
</dbReference>
<dbReference type="Gramene" id="rna18650">
    <property type="protein sequence ID" value="RHN70101.1"/>
    <property type="gene ID" value="gene18650"/>
</dbReference>
<comment type="similarity">
    <text evidence="2 10">Belongs to the SWEET sugar transporter family.</text>
</comment>
<dbReference type="GO" id="GO:0005886">
    <property type="term" value="C:plasma membrane"/>
    <property type="evidence" value="ECO:0007669"/>
    <property type="project" value="UniProtKB-SubCell"/>
</dbReference>
<dbReference type="Gene3D" id="1.20.1280.290">
    <property type="match status" value="2"/>
</dbReference>
<keyword evidence="6 10" id="KW-0812">Transmembrane</keyword>
<evidence type="ECO:0000313" key="11">
    <source>
        <dbReference type="EMBL" id="RHN70101.1"/>
    </source>
</evidence>
<feature type="transmembrane region" description="Helical" evidence="10">
    <location>
        <begin position="106"/>
        <end position="125"/>
    </location>
</feature>
<feature type="transmembrane region" description="Helical" evidence="10">
    <location>
        <begin position="192"/>
        <end position="213"/>
    </location>
</feature>
<accession>A0A396IZK8</accession>
<dbReference type="InterPro" id="IPR004316">
    <property type="entry name" value="SWEET_rpt"/>
</dbReference>
<dbReference type="GO" id="GO:0008515">
    <property type="term" value="F:sucrose transmembrane transporter activity"/>
    <property type="evidence" value="ECO:0007669"/>
    <property type="project" value="UniProtKB-ARBA"/>
</dbReference>
<comment type="subcellular location">
    <subcellularLocation>
        <location evidence="1 10">Cell membrane</location>
        <topology evidence="1 10">Multi-pass membrane protein</topology>
    </subcellularLocation>
</comment>
<evidence type="ECO:0000256" key="5">
    <source>
        <dbReference type="ARBA" id="ARBA00022597"/>
    </source>
</evidence>
<evidence type="ECO:0000256" key="4">
    <source>
        <dbReference type="ARBA" id="ARBA00022475"/>
    </source>
</evidence>
<feature type="transmembrane region" description="Helical" evidence="10">
    <location>
        <begin position="47"/>
        <end position="65"/>
    </location>
</feature>
<evidence type="ECO:0000256" key="9">
    <source>
        <dbReference type="ARBA" id="ARBA00023136"/>
    </source>
</evidence>
<comment type="function">
    <text evidence="10">Mediates both low-affinity uptake and efflux of sugar across the membrane.</text>
</comment>
<dbReference type="OMA" id="WLINGIV"/>
<keyword evidence="9 10" id="KW-0472">Membrane</keyword>
<evidence type="ECO:0000256" key="8">
    <source>
        <dbReference type="ARBA" id="ARBA00022989"/>
    </source>
</evidence>
<dbReference type="PANTHER" id="PTHR10791">
    <property type="entry name" value="RAG1-ACTIVATING PROTEIN 1"/>
    <property type="match status" value="1"/>
</dbReference>
<dbReference type="OrthoDB" id="409725at2759"/>
<organism evidence="11">
    <name type="scientific">Medicago truncatula</name>
    <name type="common">Barrel medic</name>
    <name type="synonym">Medicago tribuloides</name>
    <dbReference type="NCBI Taxonomy" id="3880"/>
    <lineage>
        <taxon>Eukaryota</taxon>
        <taxon>Viridiplantae</taxon>
        <taxon>Streptophyta</taxon>
        <taxon>Embryophyta</taxon>
        <taxon>Tracheophyta</taxon>
        <taxon>Spermatophyta</taxon>
        <taxon>Magnoliopsida</taxon>
        <taxon>eudicotyledons</taxon>
        <taxon>Gunneridae</taxon>
        <taxon>Pentapetalae</taxon>
        <taxon>rosids</taxon>
        <taxon>fabids</taxon>
        <taxon>Fabales</taxon>
        <taxon>Fabaceae</taxon>
        <taxon>Papilionoideae</taxon>
        <taxon>50 kb inversion clade</taxon>
        <taxon>NPAAA clade</taxon>
        <taxon>Hologalegina</taxon>
        <taxon>IRL clade</taxon>
        <taxon>Trifolieae</taxon>
        <taxon>Medicago</taxon>
    </lineage>
</organism>
<feature type="transmembrane region" description="Helical" evidence="10">
    <location>
        <begin position="131"/>
        <end position="153"/>
    </location>
</feature>
<feature type="transmembrane region" description="Helical" evidence="10">
    <location>
        <begin position="6"/>
        <end position="26"/>
    </location>
</feature>
<dbReference type="InterPro" id="IPR047664">
    <property type="entry name" value="SWEET"/>
</dbReference>
<dbReference type="PANTHER" id="PTHR10791:SF163">
    <property type="entry name" value="BIDIRECTIONAL SUGAR TRANSPORTER SWEET"/>
    <property type="match status" value="1"/>
</dbReference>
<keyword evidence="4" id="KW-1003">Cell membrane</keyword>
<gene>
    <name evidence="11" type="ORF">MtrunA17_Chr3g0131961</name>
</gene>
<feature type="transmembrane region" description="Helical" evidence="10">
    <location>
        <begin position="71"/>
        <end position="94"/>
    </location>
</feature>
<dbReference type="AlphaFoldDB" id="A0A396IZK8"/>
<dbReference type="Pfam" id="PF03083">
    <property type="entry name" value="MtN3_slv"/>
    <property type="match status" value="2"/>
</dbReference>
<sequence length="270" mass="30294">MALFYSEYWAFVFGVIGNVISCMTFLAPLPTFYRIYKKKSTEGFQSVPYVTALLSAMLWIYYAHVKNKATLLLLTINIYGFGIEAIYIIIFLLYASNKARLSTIKLLFLTVCGYGTMVILTTYLTKGSKRLSIIGWICMVFNICVFASPLFILKQVIKTKSVAFMPLNLSFFLTLNAIVWFFYGLLIDDFYIAIPNTLGFVFGIVQMVIYLIYKDAIPLESTKLQKPNDHVLNICEDVPNGALQPDPNQVVKSGAPAVAVIGDEDPNNGK</sequence>
<keyword evidence="5 10" id="KW-0762">Sugar transport</keyword>
<evidence type="ECO:0000256" key="10">
    <source>
        <dbReference type="RuleBase" id="RU910715"/>
    </source>
</evidence>
<keyword evidence="7" id="KW-0677">Repeat</keyword>
<protein>
    <recommendedName>
        <fullName evidence="10">Bidirectional sugar transporter SWEET</fullName>
    </recommendedName>
</protein>
<evidence type="ECO:0000256" key="2">
    <source>
        <dbReference type="ARBA" id="ARBA00007809"/>
    </source>
</evidence>
<evidence type="ECO:0000256" key="1">
    <source>
        <dbReference type="ARBA" id="ARBA00004651"/>
    </source>
</evidence>
<proteinExistence type="inferred from homology"/>
<keyword evidence="8 10" id="KW-1133">Transmembrane helix</keyword>
<feature type="transmembrane region" description="Helical" evidence="10">
    <location>
        <begin position="165"/>
        <end position="186"/>
    </location>
</feature>
<evidence type="ECO:0000256" key="7">
    <source>
        <dbReference type="ARBA" id="ARBA00022737"/>
    </source>
</evidence>
<keyword evidence="3 10" id="KW-0813">Transport</keyword>
<dbReference type="GO" id="GO:0051119">
    <property type="term" value="F:sugar transmembrane transporter activity"/>
    <property type="evidence" value="ECO:0007669"/>
    <property type="project" value="InterPro"/>
</dbReference>
<dbReference type="Proteomes" id="UP000265566">
    <property type="component" value="Chromosome 3"/>
</dbReference>
<name>A0A396IZK8_MEDTR</name>
<comment type="caution">
    <text evidence="11">The sequence shown here is derived from an EMBL/GenBank/DDBJ whole genome shotgun (WGS) entry which is preliminary data.</text>
</comment>
<evidence type="ECO:0000256" key="6">
    <source>
        <dbReference type="ARBA" id="ARBA00022692"/>
    </source>
</evidence>
<reference evidence="11" key="1">
    <citation type="journal article" date="2018" name="Nat. Plants">
        <title>Whole-genome landscape of Medicago truncatula symbiotic genes.</title>
        <authorList>
            <person name="Pecrix Y."/>
            <person name="Gamas P."/>
            <person name="Carrere S."/>
        </authorList>
    </citation>
    <scope>NUCLEOTIDE SEQUENCE</scope>
    <source>
        <tissue evidence="11">Leaves</tissue>
    </source>
</reference>
<dbReference type="FunFam" id="1.20.1280.290:FF:000001">
    <property type="entry name" value="Bidirectional sugar transporter SWEET"/>
    <property type="match status" value="1"/>
</dbReference>
<evidence type="ECO:0000256" key="3">
    <source>
        <dbReference type="ARBA" id="ARBA00022448"/>
    </source>
</evidence>
<dbReference type="EMBL" id="PSQE01000003">
    <property type="protein sequence ID" value="RHN70101.1"/>
    <property type="molecule type" value="Genomic_DNA"/>
</dbReference>